<dbReference type="SUPFAM" id="SSF56935">
    <property type="entry name" value="Porins"/>
    <property type="match status" value="1"/>
</dbReference>
<dbReference type="EMBL" id="BMDQ01000001">
    <property type="protein sequence ID" value="GGI55731.1"/>
    <property type="molecule type" value="Genomic_DNA"/>
</dbReference>
<dbReference type="InterPro" id="IPR037066">
    <property type="entry name" value="Plug_dom_sf"/>
</dbReference>
<evidence type="ECO:0000313" key="6">
    <source>
        <dbReference type="EMBL" id="GGI55731.1"/>
    </source>
</evidence>
<comment type="caution">
    <text evidence="6">The sequence shown here is derived from an EMBL/GenBank/DDBJ whole genome shotgun (WGS) entry which is preliminary data.</text>
</comment>
<dbReference type="Pfam" id="PF07715">
    <property type="entry name" value="Plug"/>
    <property type="match status" value="1"/>
</dbReference>
<feature type="chain" id="PRO_5045314803" evidence="4">
    <location>
        <begin position="19"/>
        <end position="782"/>
    </location>
</feature>
<dbReference type="Gene3D" id="2.40.170.20">
    <property type="entry name" value="TonB-dependent receptor, beta-barrel domain"/>
    <property type="match status" value="1"/>
</dbReference>
<sequence>MKKVLLSILLLVGLLIHAQEKNLDYNNEPLEHVVRDIENQFQVRFSFNIKTLQSQYITHSGAITLDAFINLIQSQTQVKIQQIDSDNFVIIKSDEKSIRDLNFLDEVVIVSEYLTSGFDLNKKTGAITVKPNKLSVLPGLVEPDVLQSLQSLPGVASPTESASRLHIRGGTPDQNLILFDDITMYHDGHLFGMISPFNPFVTEQIEVFRSGASAEYGKRIAGVVNIKTVSDILDKLTGSFGANAIQSDLNISAPIIKDKLGVTVAGRRALTDIWDSFTFRNFSDKVFQNTKIEEVNNIQTEEELSVLDNTFNFYDVFAKIIYKPIENHSLSFTSIFVDNDLNHVNQDLDLEGSADNLKLKNDGFSLNWKGSYGKRWRSLFKLYYSDYISEYVNRQFDDESQEVFTRNNRINDFGLSAIAYYKPSDIHELSLGYDFSNYEVFLELLENQDDDTFTERSNTKQNRHTLFSEYNYTSDKWYVRAGLRANYFSDFDLVNFEPRFYSDYQLGNNFKVKISAEKRYQIISQLVSFDVNDLGLGNEVWALTNEDIPVLSNTQFTTGILFNNNGWKLDIEAYHKRIKGLSSLTRGFNTNALNTDNFTSGSNTIYGLDLLVKKRIQRFSFWLGYSLSKNELDFPEIQNTKFPGNFDQRHVFSLSNTFNYKRLQLSLGWQYATGTPFSEASSVEEFTNDMSQTDYRIDYDEQNGGRLPSYQRLDASVIYDFYFSKKRKLKGRVGASVMNILNRENDIDRFFSLDEDNSPPTLVQENSIGLNATANLVFRINF</sequence>
<dbReference type="Proteomes" id="UP000624701">
    <property type="component" value="Unassembled WGS sequence"/>
</dbReference>
<keyword evidence="6" id="KW-0675">Receptor</keyword>
<gene>
    <name evidence="6" type="ORF">GCM10011444_00400</name>
</gene>
<dbReference type="Gene3D" id="2.170.130.10">
    <property type="entry name" value="TonB-dependent receptor, plug domain"/>
    <property type="match status" value="1"/>
</dbReference>
<keyword evidence="2" id="KW-0472">Membrane</keyword>
<accession>A0ABQ2BTE5</accession>
<keyword evidence="4" id="KW-0732">Signal</keyword>
<dbReference type="InterPro" id="IPR036942">
    <property type="entry name" value="Beta-barrel_TonB_sf"/>
</dbReference>
<evidence type="ECO:0000313" key="7">
    <source>
        <dbReference type="Proteomes" id="UP000624701"/>
    </source>
</evidence>
<keyword evidence="3" id="KW-0998">Cell outer membrane</keyword>
<dbReference type="RefSeq" id="WP_188372678.1">
    <property type="nucleotide sequence ID" value="NZ_BMDQ01000001.1"/>
</dbReference>
<comment type="subcellular location">
    <subcellularLocation>
        <location evidence="1">Cell outer membrane</location>
    </subcellularLocation>
</comment>
<evidence type="ECO:0000256" key="4">
    <source>
        <dbReference type="SAM" id="SignalP"/>
    </source>
</evidence>
<evidence type="ECO:0000256" key="2">
    <source>
        <dbReference type="ARBA" id="ARBA00023136"/>
    </source>
</evidence>
<name>A0ABQ2BTE5_9FLAO</name>
<proteinExistence type="predicted"/>
<evidence type="ECO:0000256" key="3">
    <source>
        <dbReference type="ARBA" id="ARBA00023237"/>
    </source>
</evidence>
<reference evidence="7" key="1">
    <citation type="journal article" date="2019" name="Int. J. Syst. Evol. Microbiol.">
        <title>The Global Catalogue of Microorganisms (GCM) 10K type strain sequencing project: providing services to taxonomists for standard genome sequencing and annotation.</title>
        <authorList>
            <consortium name="The Broad Institute Genomics Platform"/>
            <consortium name="The Broad Institute Genome Sequencing Center for Infectious Disease"/>
            <person name="Wu L."/>
            <person name="Ma J."/>
        </authorList>
    </citation>
    <scope>NUCLEOTIDE SEQUENCE [LARGE SCALE GENOMIC DNA]</scope>
    <source>
        <strain evidence="7">CCM 8681</strain>
    </source>
</reference>
<feature type="signal peptide" evidence="4">
    <location>
        <begin position="1"/>
        <end position="18"/>
    </location>
</feature>
<keyword evidence="7" id="KW-1185">Reference proteome</keyword>
<dbReference type="InterPro" id="IPR012910">
    <property type="entry name" value="Plug_dom"/>
</dbReference>
<organism evidence="6 7">
    <name type="scientific">Winogradskyella haliclonae</name>
    <dbReference type="NCBI Taxonomy" id="2048558"/>
    <lineage>
        <taxon>Bacteria</taxon>
        <taxon>Pseudomonadati</taxon>
        <taxon>Bacteroidota</taxon>
        <taxon>Flavobacteriia</taxon>
        <taxon>Flavobacteriales</taxon>
        <taxon>Flavobacteriaceae</taxon>
        <taxon>Winogradskyella</taxon>
    </lineage>
</organism>
<evidence type="ECO:0000259" key="5">
    <source>
        <dbReference type="Pfam" id="PF07715"/>
    </source>
</evidence>
<protein>
    <submittedName>
        <fullName evidence="6">TonB-dependent receptor</fullName>
    </submittedName>
</protein>
<evidence type="ECO:0000256" key="1">
    <source>
        <dbReference type="ARBA" id="ARBA00004442"/>
    </source>
</evidence>
<feature type="domain" description="TonB-dependent receptor plug" evidence="5">
    <location>
        <begin position="144"/>
        <end position="222"/>
    </location>
</feature>